<dbReference type="PANTHER" id="PTHR38786:SF1">
    <property type="entry name" value="FLAGELLAR FLIJ PROTEIN"/>
    <property type="match status" value="1"/>
</dbReference>
<gene>
    <name evidence="11" type="ORF">MNBD_GAMMA23-40</name>
</gene>
<organism evidence="11">
    <name type="scientific">hydrothermal vent metagenome</name>
    <dbReference type="NCBI Taxonomy" id="652676"/>
    <lineage>
        <taxon>unclassified sequences</taxon>
        <taxon>metagenomes</taxon>
        <taxon>ecological metagenomes</taxon>
    </lineage>
</organism>
<evidence type="ECO:0000256" key="5">
    <source>
        <dbReference type="ARBA" id="ARBA00022795"/>
    </source>
</evidence>
<dbReference type="GO" id="GO:0071973">
    <property type="term" value="P:bacterial-type flagellum-dependent cell motility"/>
    <property type="evidence" value="ECO:0007669"/>
    <property type="project" value="InterPro"/>
</dbReference>
<dbReference type="GO" id="GO:0015031">
    <property type="term" value="P:protein transport"/>
    <property type="evidence" value="ECO:0007669"/>
    <property type="project" value="UniProtKB-KW"/>
</dbReference>
<keyword evidence="7" id="KW-0472">Membrane</keyword>
<dbReference type="InterPro" id="IPR018006">
    <property type="entry name" value="Flag_FliJ_proteobac"/>
</dbReference>
<keyword evidence="9" id="KW-0175">Coiled coil</keyword>
<evidence type="ECO:0000256" key="2">
    <source>
        <dbReference type="ARBA" id="ARBA00022448"/>
    </source>
</evidence>
<dbReference type="PIRSF" id="PIRSF019404">
    <property type="entry name" value="FliJ"/>
    <property type="match status" value="1"/>
</dbReference>
<dbReference type="EMBL" id="UOFT01000065">
    <property type="protein sequence ID" value="VAW98246.1"/>
    <property type="molecule type" value="Genomic_DNA"/>
</dbReference>
<evidence type="ECO:0000256" key="3">
    <source>
        <dbReference type="ARBA" id="ARBA00022475"/>
    </source>
</evidence>
<dbReference type="Pfam" id="PF02050">
    <property type="entry name" value="FliJ"/>
    <property type="match status" value="1"/>
</dbReference>
<dbReference type="GO" id="GO:0009288">
    <property type="term" value="C:bacterial-type flagellum"/>
    <property type="evidence" value="ECO:0007669"/>
    <property type="project" value="InterPro"/>
</dbReference>
<dbReference type="AlphaFoldDB" id="A0A3B1AZI3"/>
<name>A0A3B1AZI3_9ZZZZ</name>
<keyword evidence="4" id="KW-0145">Chemotaxis</keyword>
<comment type="subcellular location">
    <subcellularLocation>
        <location evidence="1">Cell membrane</location>
        <topology evidence="1">Peripheral membrane protein</topology>
        <orientation evidence="1">Cytoplasmic side</orientation>
    </subcellularLocation>
</comment>
<accession>A0A3B1AZI3</accession>
<evidence type="ECO:0000256" key="6">
    <source>
        <dbReference type="ARBA" id="ARBA00022927"/>
    </source>
</evidence>
<proteinExistence type="predicted"/>
<feature type="region of interest" description="Disordered" evidence="10">
    <location>
        <begin position="120"/>
        <end position="147"/>
    </location>
</feature>
<dbReference type="NCBIfam" id="TIGR02473">
    <property type="entry name" value="flagell_FliJ"/>
    <property type="match status" value="1"/>
</dbReference>
<evidence type="ECO:0000256" key="9">
    <source>
        <dbReference type="SAM" id="Coils"/>
    </source>
</evidence>
<dbReference type="PANTHER" id="PTHR38786">
    <property type="entry name" value="FLAGELLAR FLIJ PROTEIN"/>
    <property type="match status" value="1"/>
</dbReference>
<evidence type="ECO:0000256" key="8">
    <source>
        <dbReference type="ARBA" id="ARBA00023225"/>
    </source>
</evidence>
<reference evidence="11" key="1">
    <citation type="submission" date="2018-06" db="EMBL/GenBank/DDBJ databases">
        <authorList>
            <person name="Zhirakovskaya E."/>
        </authorList>
    </citation>
    <scope>NUCLEOTIDE SEQUENCE</scope>
</reference>
<protein>
    <recommendedName>
        <fullName evidence="12">Flagellar FliJ protein</fullName>
    </recommendedName>
</protein>
<dbReference type="GO" id="GO:0006935">
    <property type="term" value="P:chemotaxis"/>
    <property type="evidence" value="ECO:0007669"/>
    <property type="project" value="UniProtKB-KW"/>
</dbReference>
<dbReference type="InterPro" id="IPR012823">
    <property type="entry name" value="Flagell_FliJ"/>
</dbReference>
<keyword evidence="8" id="KW-1006">Bacterial flagellum protein export</keyword>
<keyword evidence="6" id="KW-0653">Protein transport</keyword>
<dbReference type="GO" id="GO:0003774">
    <property type="term" value="F:cytoskeletal motor activity"/>
    <property type="evidence" value="ECO:0007669"/>
    <property type="project" value="InterPro"/>
</dbReference>
<dbReference type="InterPro" id="IPR052570">
    <property type="entry name" value="FliJ"/>
</dbReference>
<evidence type="ECO:0000313" key="11">
    <source>
        <dbReference type="EMBL" id="VAW98246.1"/>
    </source>
</evidence>
<dbReference type="GO" id="GO:0005886">
    <property type="term" value="C:plasma membrane"/>
    <property type="evidence" value="ECO:0007669"/>
    <property type="project" value="UniProtKB-SubCell"/>
</dbReference>
<dbReference type="InterPro" id="IPR053716">
    <property type="entry name" value="Flag_assembly_chemotaxis_eff"/>
</dbReference>
<sequence length="147" mass="17205">MKKSQRFSTLAELAKSKEQAAAIALGTSNRVYAENIEKLQSLKIYREEYLKRFTENGQQGMAVSAMQTYKSFINGLDQAIKDQQVKIAEAEQQCQASKKIWQHVHTKTKIMDTTVERFAQQERYHDERREQKEMDDRPHQSKIDIDH</sequence>
<keyword evidence="5" id="KW-1005">Bacterial flagellum biogenesis</keyword>
<evidence type="ECO:0008006" key="12">
    <source>
        <dbReference type="Google" id="ProtNLM"/>
    </source>
</evidence>
<evidence type="ECO:0000256" key="10">
    <source>
        <dbReference type="SAM" id="MobiDB-lite"/>
    </source>
</evidence>
<evidence type="ECO:0000256" key="7">
    <source>
        <dbReference type="ARBA" id="ARBA00023136"/>
    </source>
</evidence>
<keyword evidence="2" id="KW-0813">Transport</keyword>
<evidence type="ECO:0000256" key="4">
    <source>
        <dbReference type="ARBA" id="ARBA00022500"/>
    </source>
</evidence>
<dbReference type="GO" id="GO:0044781">
    <property type="term" value="P:bacterial-type flagellum organization"/>
    <property type="evidence" value="ECO:0007669"/>
    <property type="project" value="UniProtKB-KW"/>
</dbReference>
<dbReference type="Gene3D" id="1.10.287.1700">
    <property type="match status" value="1"/>
</dbReference>
<feature type="coiled-coil region" evidence="9">
    <location>
        <begin position="73"/>
        <end position="100"/>
    </location>
</feature>
<evidence type="ECO:0000256" key="1">
    <source>
        <dbReference type="ARBA" id="ARBA00004413"/>
    </source>
</evidence>
<keyword evidence="3" id="KW-1003">Cell membrane</keyword>